<evidence type="ECO:0000313" key="4">
    <source>
        <dbReference type="EMBL" id="MDR6724320.1"/>
    </source>
</evidence>
<dbReference type="InterPro" id="IPR036291">
    <property type="entry name" value="NAD(P)-bd_dom_sf"/>
</dbReference>
<gene>
    <name evidence="4" type="ORF">J2W91_002788</name>
</gene>
<dbReference type="PANTHER" id="PTHR42760">
    <property type="entry name" value="SHORT-CHAIN DEHYDROGENASES/REDUCTASES FAMILY MEMBER"/>
    <property type="match status" value="1"/>
</dbReference>
<dbReference type="Pfam" id="PF00106">
    <property type="entry name" value="adh_short"/>
    <property type="match status" value="1"/>
</dbReference>
<dbReference type="FunFam" id="3.40.50.720:FF:000240">
    <property type="entry name" value="SDR family oxidoreductase"/>
    <property type="match status" value="1"/>
</dbReference>
<dbReference type="Gene3D" id="3.40.50.720">
    <property type="entry name" value="NAD(P)-binding Rossmann-like Domain"/>
    <property type="match status" value="1"/>
</dbReference>
<dbReference type="GO" id="GO:0016616">
    <property type="term" value="F:oxidoreductase activity, acting on the CH-OH group of donors, NAD or NADP as acceptor"/>
    <property type="evidence" value="ECO:0007669"/>
    <property type="project" value="UniProtKB-ARBA"/>
</dbReference>
<dbReference type="PRINTS" id="PR00081">
    <property type="entry name" value="GDHRDH"/>
</dbReference>
<dbReference type="EMBL" id="JAVDTR010000007">
    <property type="protein sequence ID" value="MDR6724320.1"/>
    <property type="molecule type" value="Genomic_DNA"/>
</dbReference>
<dbReference type="SUPFAM" id="SSF51735">
    <property type="entry name" value="NAD(P)-binding Rossmann-fold domains"/>
    <property type="match status" value="1"/>
</dbReference>
<dbReference type="Proteomes" id="UP001254832">
    <property type="component" value="Unassembled WGS sequence"/>
</dbReference>
<dbReference type="InterPro" id="IPR002347">
    <property type="entry name" value="SDR_fam"/>
</dbReference>
<reference evidence="4" key="1">
    <citation type="submission" date="2023-07" db="EMBL/GenBank/DDBJ databases">
        <title>Sorghum-associated microbial communities from plants grown in Nebraska, USA.</title>
        <authorList>
            <person name="Schachtman D."/>
        </authorList>
    </citation>
    <scope>NUCLEOTIDE SEQUENCE</scope>
    <source>
        <strain evidence="4">BE80</strain>
    </source>
</reference>
<proteinExistence type="inferred from homology"/>
<organism evidence="4 5">
    <name type="scientific">Paenibacillus amylolyticus</name>
    <dbReference type="NCBI Taxonomy" id="1451"/>
    <lineage>
        <taxon>Bacteria</taxon>
        <taxon>Bacillati</taxon>
        <taxon>Bacillota</taxon>
        <taxon>Bacilli</taxon>
        <taxon>Bacillales</taxon>
        <taxon>Paenibacillaceae</taxon>
        <taxon>Paenibacillus</taxon>
    </lineage>
</organism>
<protein>
    <submittedName>
        <fullName evidence="4">NAD(P)-dependent dehydrogenase (Short-subunit alcohol dehydrogenase family)</fullName>
    </submittedName>
</protein>
<evidence type="ECO:0000256" key="2">
    <source>
        <dbReference type="ARBA" id="ARBA00023002"/>
    </source>
</evidence>
<evidence type="ECO:0000256" key="3">
    <source>
        <dbReference type="RuleBase" id="RU000363"/>
    </source>
</evidence>
<dbReference type="RefSeq" id="WP_056691377.1">
    <property type="nucleotide sequence ID" value="NZ_JAVDTR010000007.1"/>
</dbReference>
<name>A0AAP5H154_PAEAM</name>
<dbReference type="PANTHER" id="PTHR42760:SF115">
    <property type="entry name" value="3-OXOACYL-[ACYL-CARRIER-PROTEIN] REDUCTASE FABG"/>
    <property type="match status" value="1"/>
</dbReference>
<dbReference type="InterPro" id="IPR020904">
    <property type="entry name" value="Sc_DH/Rdtase_CS"/>
</dbReference>
<dbReference type="CDD" id="cd08935">
    <property type="entry name" value="mannonate_red_SDR_c"/>
    <property type="match status" value="1"/>
</dbReference>
<dbReference type="PRINTS" id="PR00080">
    <property type="entry name" value="SDRFAMILY"/>
</dbReference>
<dbReference type="PROSITE" id="PS00061">
    <property type="entry name" value="ADH_SHORT"/>
    <property type="match status" value="1"/>
</dbReference>
<evidence type="ECO:0000313" key="5">
    <source>
        <dbReference type="Proteomes" id="UP001254832"/>
    </source>
</evidence>
<dbReference type="AlphaFoldDB" id="A0AAP5H154"/>
<sequence>MSDFIGERTSRLEGKVAVITGGAGVLCRSMAEELARHGAKVAILNRTVSKGEAVVASIEAAGGTAIAVACDVTQADSVQAAAAAVLEQLGPCDILINGAGGNNASANTTNEIFKLEDLDQADVTTFFDVSVEGFRQVMDLNFVGSLIPTQIFARQMVERDVQATVINISSMSAPSPMTKVPAYSAAKAAINNFTQWLAVHLAESGIRVNAIAPGFFLTEQNRNLLLQPDGSPTERSSKIIAHTPMRRFGKPEDLLGTLMWLADDRQSGFVTGTVIPVDGGFMAYAGV</sequence>
<comment type="caution">
    <text evidence="4">The sequence shown here is derived from an EMBL/GenBank/DDBJ whole genome shotgun (WGS) entry which is preliminary data.</text>
</comment>
<evidence type="ECO:0000256" key="1">
    <source>
        <dbReference type="ARBA" id="ARBA00006484"/>
    </source>
</evidence>
<dbReference type="NCBIfam" id="NF006132">
    <property type="entry name" value="PRK08277.1"/>
    <property type="match status" value="1"/>
</dbReference>
<keyword evidence="2" id="KW-0560">Oxidoreductase</keyword>
<dbReference type="GO" id="GO:0005975">
    <property type="term" value="P:carbohydrate metabolic process"/>
    <property type="evidence" value="ECO:0007669"/>
    <property type="project" value="UniProtKB-ARBA"/>
</dbReference>
<comment type="similarity">
    <text evidence="1 3">Belongs to the short-chain dehydrogenases/reductases (SDR) family.</text>
</comment>
<accession>A0AAP5H154</accession>